<evidence type="ECO:0000256" key="2">
    <source>
        <dbReference type="ARBA" id="ARBA00023004"/>
    </source>
</evidence>
<dbReference type="InterPro" id="IPR050231">
    <property type="entry name" value="Iron_ascorbate_oxido_reductase"/>
</dbReference>
<comment type="similarity">
    <text evidence="3">Belongs to the iron/ascorbate-dependent oxidoreductase family.</text>
</comment>
<dbReference type="OrthoDB" id="288590at2759"/>
<dbReference type="GeneID" id="112294791"/>
<dbReference type="Pfam" id="PF03171">
    <property type="entry name" value="2OG-FeII_Oxy"/>
    <property type="match status" value="1"/>
</dbReference>
<dbReference type="EnsemblPlants" id="Pp3c17_21350V3.4">
    <property type="protein sequence ID" value="Pp3c17_21350V3.4"/>
    <property type="gene ID" value="Pp3c17_21350"/>
</dbReference>
<dbReference type="GO" id="GO:0046872">
    <property type="term" value="F:metal ion binding"/>
    <property type="evidence" value="ECO:0007669"/>
    <property type="project" value="UniProtKB-KW"/>
</dbReference>
<reference evidence="6 7" key="2">
    <citation type="journal article" date="2018" name="Plant J.">
        <title>The Physcomitrella patens chromosome-scale assembly reveals moss genome structure and evolution.</title>
        <authorList>
            <person name="Lang D."/>
            <person name="Ullrich K.K."/>
            <person name="Murat F."/>
            <person name="Fuchs J."/>
            <person name="Jenkins J."/>
            <person name="Haas F.B."/>
            <person name="Piednoel M."/>
            <person name="Gundlach H."/>
            <person name="Van Bel M."/>
            <person name="Meyberg R."/>
            <person name="Vives C."/>
            <person name="Morata J."/>
            <person name="Symeonidi A."/>
            <person name="Hiss M."/>
            <person name="Muchero W."/>
            <person name="Kamisugi Y."/>
            <person name="Saleh O."/>
            <person name="Blanc G."/>
            <person name="Decker E.L."/>
            <person name="van Gessel N."/>
            <person name="Grimwood J."/>
            <person name="Hayes R.D."/>
            <person name="Graham S.W."/>
            <person name="Gunter L.E."/>
            <person name="McDaniel S.F."/>
            <person name="Hoernstein S.N.W."/>
            <person name="Larsson A."/>
            <person name="Li F.W."/>
            <person name="Perroud P.F."/>
            <person name="Phillips J."/>
            <person name="Ranjan P."/>
            <person name="Rokshar D.S."/>
            <person name="Rothfels C.J."/>
            <person name="Schneider L."/>
            <person name="Shu S."/>
            <person name="Stevenson D.W."/>
            <person name="Thummler F."/>
            <person name="Tillich M."/>
            <person name="Villarreal Aguilar J.C."/>
            <person name="Widiez T."/>
            <person name="Wong G.K."/>
            <person name="Wymore A."/>
            <person name="Zhang Y."/>
            <person name="Zimmer A.D."/>
            <person name="Quatrano R.S."/>
            <person name="Mayer K.F.X."/>
            <person name="Goodstein D."/>
            <person name="Casacuberta J.M."/>
            <person name="Vandepoele K."/>
            <person name="Reski R."/>
            <person name="Cuming A.C."/>
            <person name="Tuskan G.A."/>
            <person name="Maumus F."/>
            <person name="Salse J."/>
            <person name="Schmutz J."/>
            <person name="Rensing S.A."/>
        </authorList>
    </citation>
    <scope>NUCLEOTIDE SEQUENCE [LARGE SCALE GENOMIC DNA]</scope>
    <source>
        <strain evidence="6 7">cv. Gransden 2004</strain>
    </source>
</reference>
<evidence type="ECO:0000313" key="7">
    <source>
        <dbReference type="Proteomes" id="UP000006727"/>
    </source>
</evidence>
<keyword evidence="3" id="KW-0560">Oxidoreductase</keyword>
<dbReference type="PROSITE" id="PS51471">
    <property type="entry name" value="FE2OG_OXY"/>
    <property type="match status" value="1"/>
</dbReference>
<evidence type="ECO:0000256" key="1">
    <source>
        <dbReference type="ARBA" id="ARBA00022723"/>
    </source>
</evidence>
<dbReference type="InParanoid" id="A0A7I4F873"/>
<feature type="domain" description="Fe2OG dioxygenase" evidence="5">
    <location>
        <begin position="208"/>
        <end position="309"/>
    </location>
</feature>
<proteinExistence type="inferred from homology"/>
<dbReference type="RefSeq" id="XP_024401395.1">
    <property type="nucleotide sequence ID" value="XM_024545627.2"/>
</dbReference>
<dbReference type="Gene3D" id="2.60.120.330">
    <property type="entry name" value="B-lactam Antibiotic, Isopenicillin N Synthase, Chain"/>
    <property type="match status" value="1"/>
</dbReference>
<dbReference type="EMBL" id="ABEU02000017">
    <property type="status" value="NOT_ANNOTATED_CDS"/>
    <property type="molecule type" value="Genomic_DNA"/>
</dbReference>
<feature type="compositionally biased region" description="Low complexity" evidence="4">
    <location>
        <begin position="367"/>
        <end position="377"/>
    </location>
</feature>
<protein>
    <recommendedName>
        <fullName evidence="5">Fe2OG dioxygenase domain-containing protein</fullName>
    </recommendedName>
</protein>
<dbReference type="Gramene" id="Pp3c17_21350V3.4">
    <property type="protein sequence ID" value="Pp3c17_21350V3.4"/>
    <property type="gene ID" value="Pp3c17_21350"/>
</dbReference>
<keyword evidence="2 3" id="KW-0408">Iron</keyword>
<dbReference type="InterPro" id="IPR005123">
    <property type="entry name" value="Oxoglu/Fe-dep_dioxygenase_dom"/>
</dbReference>
<evidence type="ECO:0000256" key="3">
    <source>
        <dbReference type="RuleBase" id="RU003682"/>
    </source>
</evidence>
<gene>
    <name evidence="6" type="primary">LOC112294791</name>
</gene>
<dbReference type="PANTHER" id="PTHR47990">
    <property type="entry name" value="2-OXOGLUTARATE (2OG) AND FE(II)-DEPENDENT OXYGENASE SUPERFAMILY PROTEIN-RELATED"/>
    <property type="match status" value="1"/>
</dbReference>
<dbReference type="Pfam" id="PF14226">
    <property type="entry name" value="DIOX_N"/>
    <property type="match status" value="1"/>
</dbReference>
<dbReference type="InterPro" id="IPR044861">
    <property type="entry name" value="IPNS-like_FE2OG_OXY"/>
</dbReference>
<dbReference type="InterPro" id="IPR026992">
    <property type="entry name" value="DIOX_N"/>
</dbReference>
<dbReference type="SUPFAM" id="SSF51197">
    <property type="entry name" value="Clavaminate synthase-like"/>
    <property type="match status" value="1"/>
</dbReference>
<dbReference type="FunFam" id="2.60.120.330:FF:000086">
    <property type="entry name" value="Gibberellin 3-oxidase"/>
    <property type="match status" value="1"/>
</dbReference>
<keyword evidence="1 3" id="KW-0479">Metal-binding</keyword>
<reference evidence="6" key="3">
    <citation type="submission" date="2020-12" db="UniProtKB">
        <authorList>
            <consortium name="EnsemblPlants"/>
        </authorList>
    </citation>
    <scope>IDENTIFICATION</scope>
</reference>
<name>A0A7I4F873_PHYPA</name>
<dbReference type="GO" id="GO:0016706">
    <property type="term" value="F:2-oxoglutarate-dependent dioxygenase activity"/>
    <property type="evidence" value="ECO:0000318"/>
    <property type="project" value="GO_Central"/>
</dbReference>
<dbReference type="Proteomes" id="UP000006727">
    <property type="component" value="Chromosome 17"/>
</dbReference>
<accession>A0A7I4F873</accession>
<evidence type="ECO:0000256" key="4">
    <source>
        <dbReference type="SAM" id="MobiDB-lite"/>
    </source>
</evidence>
<evidence type="ECO:0000259" key="5">
    <source>
        <dbReference type="PROSITE" id="PS51471"/>
    </source>
</evidence>
<reference evidence="6 7" key="1">
    <citation type="journal article" date="2008" name="Science">
        <title>The Physcomitrella genome reveals evolutionary insights into the conquest of land by plants.</title>
        <authorList>
            <person name="Rensing S."/>
            <person name="Lang D."/>
            <person name="Zimmer A."/>
            <person name="Terry A."/>
            <person name="Salamov A."/>
            <person name="Shapiro H."/>
            <person name="Nishiyama T."/>
            <person name="Perroud P.-F."/>
            <person name="Lindquist E."/>
            <person name="Kamisugi Y."/>
            <person name="Tanahashi T."/>
            <person name="Sakakibara K."/>
            <person name="Fujita T."/>
            <person name="Oishi K."/>
            <person name="Shin-I T."/>
            <person name="Kuroki Y."/>
            <person name="Toyoda A."/>
            <person name="Suzuki Y."/>
            <person name="Hashimoto A."/>
            <person name="Yamaguchi K."/>
            <person name="Sugano A."/>
            <person name="Kohara Y."/>
            <person name="Fujiyama A."/>
            <person name="Anterola A."/>
            <person name="Aoki S."/>
            <person name="Ashton N."/>
            <person name="Barbazuk W.B."/>
            <person name="Barker E."/>
            <person name="Bennetzen J."/>
            <person name="Bezanilla M."/>
            <person name="Blankenship R."/>
            <person name="Cho S.H."/>
            <person name="Dutcher S."/>
            <person name="Estelle M."/>
            <person name="Fawcett J.A."/>
            <person name="Gundlach H."/>
            <person name="Hanada K."/>
            <person name="Heyl A."/>
            <person name="Hicks K.A."/>
            <person name="Hugh J."/>
            <person name="Lohr M."/>
            <person name="Mayer K."/>
            <person name="Melkozernov A."/>
            <person name="Murata T."/>
            <person name="Nelson D."/>
            <person name="Pils B."/>
            <person name="Prigge M."/>
            <person name="Reiss B."/>
            <person name="Renner T."/>
            <person name="Rombauts S."/>
            <person name="Rushton P."/>
            <person name="Sanderfoot A."/>
            <person name="Schween G."/>
            <person name="Shiu S.-H."/>
            <person name="Stueber K."/>
            <person name="Theodoulou F.L."/>
            <person name="Tu H."/>
            <person name="Van de Peer Y."/>
            <person name="Verrier P.J."/>
            <person name="Waters E."/>
            <person name="Wood A."/>
            <person name="Yang L."/>
            <person name="Cove D."/>
            <person name="Cuming A."/>
            <person name="Hasebe M."/>
            <person name="Lucas S."/>
            <person name="Mishler D.B."/>
            <person name="Reski R."/>
            <person name="Grigoriev I."/>
            <person name="Quatrano R.S."/>
            <person name="Boore J.L."/>
        </authorList>
    </citation>
    <scope>NUCLEOTIDE SEQUENCE [LARGE SCALE GENOMIC DNA]</scope>
    <source>
        <strain evidence="6 7">cv. Gransden 2004</strain>
    </source>
</reference>
<dbReference type="AlphaFoldDB" id="A0A7I4F873"/>
<sequence>MTLIAGGKTIQIVQVSPKRLIQQQTSSLQMEGSRHEQQKQSLSDLIPVIDLAALNGDHIDEFERRRIITEIAHACKTWGAFQLVNHGIQPHVIERARAKACGVFELPNETRWKAKRSPGSLSGYGNGAVIADAVNNEIASEAITFGYPNSEADVIASIFWPRGNPGFSASIDDYNEESHELALKVVRLMVEGLELHGNLAHFQPYLTEHFGVLRINNYPASEHPTRDIGLPPHIDDTLLTIVHQGCEVEGLQVKKDGQWVTVPPRGDVMVVLVAAVCQVITNDNYKAVLHRAVPNRDKARLSMVYSAYPPANIFITAAPEFVSPAHPPLYKPFTWSEYLSGQVTHILNPIDGLQTVEREGETQNQTSESSESSSKLD</sequence>
<feature type="region of interest" description="Disordered" evidence="4">
    <location>
        <begin position="357"/>
        <end position="377"/>
    </location>
</feature>
<dbReference type="KEGG" id="ppp:112294791"/>
<organism evidence="6 7">
    <name type="scientific">Physcomitrium patens</name>
    <name type="common">Spreading-leaved earth moss</name>
    <name type="synonym">Physcomitrella patens</name>
    <dbReference type="NCBI Taxonomy" id="3218"/>
    <lineage>
        <taxon>Eukaryota</taxon>
        <taxon>Viridiplantae</taxon>
        <taxon>Streptophyta</taxon>
        <taxon>Embryophyta</taxon>
        <taxon>Bryophyta</taxon>
        <taxon>Bryophytina</taxon>
        <taxon>Bryopsida</taxon>
        <taxon>Funariidae</taxon>
        <taxon>Funariales</taxon>
        <taxon>Funariaceae</taxon>
        <taxon>Physcomitrium</taxon>
    </lineage>
</organism>
<keyword evidence="7" id="KW-1185">Reference proteome</keyword>
<evidence type="ECO:0000313" key="6">
    <source>
        <dbReference type="EnsemblPlants" id="Pp3c17_21350V3.4"/>
    </source>
</evidence>
<dbReference type="InterPro" id="IPR027443">
    <property type="entry name" value="IPNS-like_sf"/>
</dbReference>